<evidence type="ECO:0000256" key="1">
    <source>
        <dbReference type="SAM" id="MobiDB-lite"/>
    </source>
</evidence>
<sequence length="50" mass="5429">SQQFGVADVSVLTPAASQHPATGSGHRDKYNSQGYLRHHNNRKPAVWCGP</sequence>
<name>A0AAE0ZTT7_9GAST</name>
<organism evidence="2 3">
    <name type="scientific">Elysia crispata</name>
    <name type="common">lettuce slug</name>
    <dbReference type="NCBI Taxonomy" id="231223"/>
    <lineage>
        <taxon>Eukaryota</taxon>
        <taxon>Metazoa</taxon>
        <taxon>Spiralia</taxon>
        <taxon>Lophotrochozoa</taxon>
        <taxon>Mollusca</taxon>
        <taxon>Gastropoda</taxon>
        <taxon>Heterobranchia</taxon>
        <taxon>Euthyneura</taxon>
        <taxon>Panpulmonata</taxon>
        <taxon>Sacoglossa</taxon>
        <taxon>Placobranchoidea</taxon>
        <taxon>Plakobranchidae</taxon>
        <taxon>Elysia</taxon>
    </lineage>
</organism>
<dbReference type="Proteomes" id="UP001283361">
    <property type="component" value="Unassembled WGS sequence"/>
</dbReference>
<accession>A0AAE0ZTT7</accession>
<gene>
    <name evidence="2" type="ORF">RRG08_065312</name>
</gene>
<feature type="region of interest" description="Disordered" evidence="1">
    <location>
        <begin position="1"/>
        <end position="50"/>
    </location>
</feature>
<dbReference type="EMBL" id="JAWDGP010003322">
    <property type="protein sequence ID" value="KAK3775430.1"/>
    <property type="molecule type" value="Genomic_DNA"/>
</dbReference>
<proteinExistence type="predicted"/>
<protein>
    <submittedName>
        <fullName evidence="2">Uncharacterized protein</fullName>
    </submittedName>
</protein>
<comment type="caution">
    <text evidence="2">The sequence shown here is derived from an EMBL/GenBank/DDBJ whole genome shotgun (WGS) entry which is preliminary data.</text>
</comment>
<dbReference type="AlphaFoldDB" id="A0AAE0ZTT7"/>
<keyword evidence="3" id="KW-1185">Reference proteome</keyword>
<evidence type="ECO:0000313" key="3">
    <source>
        <dbReference type="Proteomes" id="UP001283361"/>
    </source>
</evidence>
<reference evidence="2" key="1">
    <citation type="journal article" date="2023" name="G3 (Bethesda)">
        <title>A reference genome for the long-term kleptoplast-retaining sea slug Elysia crispata morphotype clarki.</title>
        <authorList>
            <person name="Eastman K.E."/>
            <person name="Pendleton A.L."/>
            <person name="Shaikh M.A."/>
            <person name="Suttiyut T."/>
            <person name="Ogas R."/>
            <person name="Tomko P."/>
            <person name="Gavelis G."/>
            <person name="Widhalm J.R."/>
            <person name="Wisecaver J.H."/>
        </authorList>
    </citation>
    <scope>NUCLEOTIDE SEQUENCE</scope>
    <source>
        <strain evidence="2">ECLA1</strain>
    </source>
</reference>
<feature type="non-terminal residue" evidence="2">
    <location>
        <position position="1"/>
    </location>
</feature>
<evidence type="ECO:0000313" key="2">
    <source>
        <dbReference type="EMBL" id="KAK3775430.1"/>
    </source>
</evidence>